<evidence type="ECO:0000256" key="3">
    <source>
        <dbReference type="ARBA" id="ARBA00023141"/>
    </source>
</evidence>
<feature type="binding site" evidence="4">
    <location>
        <position position="89"/>
    </location>
    <ligand>
        <name>shikimate</name>
        <dbReference type="ChEBI" id="CHEBI:36208"/>
    </ligand>
</feature>
<keyword evidence="8" id="KW-1185">Reference proteome</keyword>
<feature type="binding site" evidence="4">
    <location>
        <position position="228"/>
    </location>
    <ligand>
        <name>NADP(+)</name>
        <dbReference type="ChEBI" id="CHEBI:58349"/>
    </ligand>
</feature>
<feature type="binding site" evidence="4">
    <location>
        <position position="64"/>
    </location>
    <ligand>
        <name>shikimate</name>
        <dbReference type="ChEBI" id="CHEBI:36208"/>
    </ligand>
</feature>
<keyword evidence="3 4" id="KW-0057">Aromatic amino acid biosynthesis</keyword>
<feature type="binding site" evidence="4">
    <location>
        <begin position="16"/>
        <end position="18"/>
    </location>
    <ligand>
        <name>shikimate</name>
        <dbReference type="ChEBI" id="CHEBI:36208"/>
    </ligand>
</feature>
<dbReference type="RefSeq" id="WP_034902682.1">
    <property type="nucleotide sequence ID" value="NZ_CP017057.1"/>
</dbReference>
<feature type="binding site" evidence="4">
    <location>
        <position position="105"/>
    </location>
    <ligand>
        <name>shikimate</name>
        <dbReference type="ChEBI" id="CHEBI:36208"/>
    </ligand>
</feature>
<dbReference type="InterPro" id="IPR041121">
    <property type="entry name" value="SDH_C"/>
</dbReference>
<evidence type="ECO:0000259" key="5">
    <source>
        <dbReference type="Pfam" id="PF08501"/>
    </source>
</evidence>
<dbReference type="EMBL" id="JMIX01000005">
    <property type="protein sequence ID" value="KEO96584.1"/>
    <property type="molecule type" value="Genomic_DNA"/>
</dbReference>
<dbReference type="GO" id="GO:0009423">
    <property type="term" value="P:chorismate biosynthetic process"/>
    <property type="evidence" value="ECO:0007669"/>
    <property type="project" value="UniProtKB-UniRule"/>
</dbReference>
<dbReference type="SUPFAM" id="SSF51735">
    <property type="entry name" value="NAD(P)-binding Rossmann-fold domains"/>
    <property type="match status" value="1"/>
</dbReference>
<feature type="binding site" evidence="4">
    <location>
        <position position="251"/>
    </location>
    <ligand>
        <name>NADP(+)</name>
        <dbReference type="ChEBI" id="CHEBI:58349"/>
    </ligand>
</feature>
<dbReference type="GO" id="GO:0004764">
    <property type="term" value="F:shikimate 3-dehydrogenase (NADP+) activity"/>
    <property type="evidence" value="ECO:0007669"/>
    <property type="project" value="UniProtKB-UniRule"/>
</dbReference>
<dbReference type="GO" id="GO:0019632">
    <property type="term" value="P:shikimate metabolic process"/>
    <property type="evidence" value="ECO:0007669"/>
    <property type="project" value="TreeGrafter"/>
</dbReference>
<dbReference type="InterPro" id="IPR036291">
    <property type="entry name" value="NAD(P)-bd_dom_sf"/>
</dbReference>
<comment type="function">
    <text evidence="4">Involved in the biosynthesis of the chorismate, which leads to the biosynthesis of aromatic amino acids. Catalyzes the reversible NADPH linked reduction of 3-dehydroshikimate (DHSA) to yield shikimate (SA).</text>
</comment>
<comment type="pathway">
    <text evidence="1 4">Metabolic intermediate biosynthesis; chorismate biosynthesis; chorismate from D-erythrose 4-phosphate and phosphoenolpyruvate: step 4/7.</text>
</comment>
<reference evidence="7 8" key="1">
    <citation type="submission" date="2014-04" db="EMBL/GenBank/DDBJ databases">
        <title>A comprehensive comparison of genomes of Erythrobacter spp. Strains.</title>
        <authorList>
            <person name="Zheng Q."/>
        </authorList>
    </citation>
    <scope>NUCLEOTIDE SEQUENCE [LARGE SCALE GENOMIC DNA]</scope>
    <source>
        <strain evidence="7 8">DSM 8509</strain>
    </source>
</reference>
<dbReference type="SUPFAM" id="SSF53223">
    <property type="entry name" value="Aminoacid dehydrogenase-like, N-terminal domain"/>
    <property type="match status" value="1"/>
</dbReference>
<dbReference type="Pfam" id="PF08501">
    <property type="entry name" value="Shikimate_dh_N"/>
    <property type="match status" value="1"/>
</dbReference>
<dbReference type="InterPro" id="IPR022893">
    <property type="entry name" value="Shikimate_DH_fam"/>
</dbReference>
<comment type="catalytic activity">
    <reaction evidence="4">
        <text>shikimate + NADP(+) = 3-dehydroshikimate + NADPH + H(+)</text>
        <dbReference type="Rhea" id="RHEA:17737"/>
        <dbReference type="ChEBI" id="CHEBI:15378"/>
        <dbReference type="ChEBI" id="CHEBI:16630"/>
        <dbReference type="ChEBI" id="CHEBI:36208"/>
        <dbReference type="ChEBI" id="CHEBI:57783"/>
        <dbReference type="ChEBI" id="CHEBI:58349"/>
        <dbReference type="EC" id="1.1.1.25"/>
    </reaction>
</comment>
<feature type="domain" description="SDH C-terminal" evidence="6">
    <location>
        <begin position="251"/>
        <end position="275"/>
    </location>
</feature>
<comment type="similarity">
    <text evidence="4">Belongs to the shikimate dehydrogenase family.</text>
</comment>
<gene>
    <name evidence="4" type="primary">aroE</name>
    <name evidence="7" type="ORF">EH32_10165</name>
</gene>
<proteinExistence type="inferred from homology"/>
<dbReference type="InterPro" id="IPR046346">
    <property type="entry name" value="Aminoacid_DH-like_N_sf"/>
</dbReference>
<dbReference type="UniPathway" id="UPA00053">
    <property type="reaction ID" value="UER00087"/>
</dbReference>
<dbReference type="CDD" id="cd01065">
    <property type="entry name" value="NAD_bind_Shikimate_DH"/>
    <property type="match status" value="1"/>
</dbReference>
<evidence type="ECO:0000313" key="7">
    <source>
        <dbReference type="EMBL" id="KEO96584.1"/>
    </source>
</evidence>
<dbReference type="KEGG" id="elq:Ga0102493_11935"/>
<comment type="subunit">
    <text evidence="4">Homodimer.</text>
</comment>
<feature type="active site" description="Proton acceptor" evidence="4">
    <location>
        <position position="68"/>
    </location>
</feature>
<comment type="caution">
    <text evidence="4">Lacks conserved residue(s) required for the propagation of feature annotation.</text>
</comment>
<dbReference type="Pfam" id="PF18317">
    <property type="entry name" value="SDH_C"/>
    <property type="match status" value="1"/>
</dbReference>
<dbReference type="GO" id="GO:0005829">
    <property type="term" value="C:cytosol"/>
    <property type="evidence" value="ECO:0007669"/>
    <property type="project" value="TreeGrafter"/>
</dbReference>
<evidence type="ECO:0000256" key="4">
    <source>
        <dbReference type="HAMAP-Rule" id="MF_00222"/>
    </source>
</evidence>
<feature type="domain" description="Shikimate dehydrogenase substrate binding N-terminal" evidence="5">
    <location>
        <begin position="8"/>
        <end position="91"/>
    </location>
</feature>
<name>A0A074MSX3_9SPHN</name>
<keyword evidence="4" id="KW-0028">Amino-acid biosynthesis</keyword>
<dbReference type="InterPro" id="IPR013708">
    <property type="entry name" value="Shikimate_DH-bd_N"/>
</dbReference>
<dbReference type="Proteomes" id="UP000027866">
    <property type="component" value="Unassembled WGS sequence"/>
</dbReference>
<evidence type="ECO:0000313" key="8">
    <source>
        <dbReference type="Proteomes" id="UP000027866"/>
    </source>
</evidence>
<dbReference type="PATRIC" id="fig|39960.10.peg.3189"/>
<dbReference type="GO" id="GO:0008652">
    <property type="term" value="P:amino acid biosynthetic process"/>
    <property type="evidence" value="ECO:0007669"/>
    <property type="project" value="UniProtKB-KW"/>
</dbReference>
<sequence length="285" mass="30831">MSRPYVEVIGDPIAQSKSPAIHGFWIDRLGLDADYRAERVTQDGLADYLESRRVDPDWRGCNVTMPLKQAILPLLDRVEPQALAIGAVNTVFRGEDGELAGTNTDAPGFVEPIAPVLRTPHLFRMARVIGTGGAARAIVAALAVNGFTLVLAGRDEDKARRMLEDLAGTGEHYTAPLAHFAQATDFAFDDREGCLDLVVNASPLGMRGQPPLAFDWSHAPPRSIAYDIVTDPVDTPFLESARERGHATISGLSMLVGQAAAAFEIFFGQSPPRDADGELMDLLRQ</sequence>
<dbReference type="AlphaFoldDB" id="A0A074MSX3"/>
<dbReference type="GO" id="GO:0009073">
    <property type="term" value="P:aromatic amino acid family biosynthetic process"/>
    <property type="evidence" value="ECO:0007669"/>
    <property type="project" value="UniProtKB-KW"/>
</dbReference>
<dbReference type="PANTHER" id="PTHR21089">
    <property type="entry name" value="SHIKIMATE DEHYDROGENASE"/>
    <property type="match status" value="1"/>
</dbReference>
<keyword evidence="4" id="KW-0521">NADP</keyword>
<keyword evidence="2 4" id="KW-0560">Oxidoreductase</keyword>
<evidence type="ECO:0000259" key="6">
    <source>
        <dbReference type="Pfam" id="PF18317"/>
    </source>
</evidence>
<dbReference type="EC" id="1.1.1.25" evidence="4"/>
<evidence type="ECO:0000256" key="1">
    <source>
        <dbReference type="ARBA" id="ARBA00004871"/>
    </source>
</evidence>
<organism evidence="7 8">
    <name type="scientific">Erythrobacter litoralis</name>
    <dbReference type="NCBI Taxonomy" id="39960"/>
    <lineage>
        <taxon>Bacteria</taxon>
        <taxon>Pseudomonadati</taxon>
        <taxon>Pseudomonadota</taxon>
        <taxon>Alphaproteobacteria</taxon>
        <taxon>Sphingomonadales</taxon>
        <taxon>Erythrobacteraceae</taxon>
        <taxon>Erythrobacter/Porphyrobacter group</taxon>
        <taxon>Erythrobacter</taxon>
    </lineage>
</organism>
<feature type="binding site" evidence="4">
    <location>
        <position position="258"/>
    </location>
    <ligand>
        <name>shikimate</name>
        <dbReference type="ChEBI" id="CHEBI:36208"/>
    </ligand>
</feature>
<dbReference type="PANTHER" id="PTHR21089:SF1">
    <property type="entry name" value="BIFUNCTIONAL 3-DEHYDROQUINATE DEHYDRATASE_SHIKIMATE DEHYDROGENASE, CHLOROPLASTIC"/>
    <property type="match status" value="1"/>
</dbReference>
<dbReference type="GO" id="GO:0050661">
    <property type="term" value="F:NADP binding"/>
    <property type="evidence" value="ECO:0007669"/>
    <property type="project" value="TreeGrafter"/>
</dbReference>
<comment type="caution">
    <text evidence="7">The sequence shown here is derived from an EMBL/GenBank/DDBJ whole genome shotgun (WGS) entry which is preliminary data.</text>
</comment>
<evidence type="ECO:0000256" key="2">
    <source>
        <dbReference type="ARBA" id="ARBA00023002"/>
    </source>
</evidence>
<dbReference type="OrthoDB" id="9792692at2"/>
<dbReference type="Gene3D" id="3.40.50.720">
    <property type="entry name" value="NAD(P)-binding Rossmann-like Domain"/>
    <property type="match status" value="1"/>
</dbReference>
<protein>
    <recommendedName>
        <fullName evidence="4">Shikimate dehydrogenase (NADP(+))</fullName>
        <shortName evidence="4">SDH</shortName>
        <ecNumber evidence="4">1.1.1.25</ecNumber>
    </recommendedName>
</protein>
<dbReference type="HAMAP" id="MF_00222">
    <property type="entry name" value="Shikimate_DH_AroE"/>
    <property type="match status" value="1"/>
</dbReference>
<accession>A0A074MSX3</accession>
<dbReference type="Gene3D" id="3.40.50.10860">
    <property type="entry name" value="Leucine Dehydrogenase, chain A, domain 1"/>
    <property type="match status" value="1"/>
</dbReference>